<dbReference type="Pfam" id="PF04782">
    <property type="entry name" value="DUF632"/>
    <property type="match status" value="1"/>
</dbReference>
<keyword evidence="5" id="KW-1185">Reference proteome</keyword>
<evidence type="ECO:0000313" key="4">
    <source>
        <dbReference type="EMBL" id="MQL97670.1"/>
    </source>
</evidence>
<comment type="caution">
    <text evidence="4">The sequence shown here is derived from an EMBL/GenBank/DDBJ whole genome shotgun (WGS) entry which is preliminary data.</text>
</comment>
<dbReference type="AlphaFoldDB" id="A0A843VVY3"/>
<name>A0A843VVY3_COLES</name>
<feature type="region of interest" description="Disordered" evidence="1">
    <location>
        <begin position="215"/>
        <end position="259"/>
    </location>
</feature>
<organism evidence="4 5">
    <name type="scientific">Colocasia esculenta</name>
    <name type="common">Wild taro</name>
    <name type="synonym">Arum esculentum</name>
    <dbReference type="NCBI Taxonomy" id="4460"/>
    <lineage>
        <taxon>Eukaryota</taxon>
        <taxon>Viridiplantae</taxon>
        <taxon>Streptophyta</taxon>
        <taxon>Embryophyta</taxon>
        <taxon>Tracheophyta</taxon>
        <taxon>Spermatophyta</taxon>
        <taxon>Magnoliopsida</taxon>
        <taxon>Liliopsida</taxon>
        <taxon>Araceae</taxon>
        <taxon>Aroideae</taxon>
        <taxon>Colocasieae</taxon>
        <taxon>Colocasia</taxon>
    </lineage>
</organism>
<protein>
    <submittedName>
        <fullName evidence="4">Uncharacterized protein</fullName>
    </submittedName>
</protein>
<dbReference type="PANTHER" id="PTHR21450">
    <property type="entry name" value="PROTEIN ALTERED PHOSPHATE STARVATION RESPONSE 1"/>
    <property type="match status" value="1"/>
</dbReference>
<dbReference type="InterPro" id="IPR006868">
    <property type="entry name" value="DUF630"/>
</dbReference>
<reference evidence="4" key="1">
    <citation type="submission" date="2017-07" db="EMBL/GenBank/DDBJ databases">
        <title>Taro Niue Genome Assembly and Annotation.</title>
        <authorList>
            <person name="Atibalentja N."/>
            <person name="Keating K."/>
            <person name="Fields C.J."/>
        </authorList>
    </citation>
    <scope>NUCLEOTIDE SEQUENCE</scope>
    <source>
        <strain evidence="4">Niue_2</strain>
        <tissue evidence="4">Leaf</tissue>
    </source>
</reference>
<dbReference type="OrthoDB" id="663995at2759"/>
<evidence type="ECO:0000259" key="3">
    <source>
        <dbReference type="Pfam" id="PF04783"/>
    </source>
</evidence>
<dbReference type="PANTHER" id="PTHR21450:SF3">
    <property type="entry name" value="DUF630 FAMILY PROTEIN (DUF630 AND DUF632)"/>
    <property type="match status" value="1"/>
</dbReference>
<gene>
    <name evidence="4" type="ORF">Taro_030380</name>
</gene>
<proteinExistence type="predicted"/>
<evidence type="ECO:0000256" key="1">
    <source>
        <dbReference type="SAM" id="MobiDB-lite"/>
    </source>
</evidence>
<sequence length="694" mass="77240">MGCSASRLDNEEAVLLCRDRKNFIKQALEQHAQFGAGHIAYIQSLRGVSAALRNYVEGDEDHSFYSPPHLNPVKRLSPGVIDVPLKSFSPALDQSDKRSSRMIHYSRSGGNAAVSAEERPQSPETVRIDSYYSVDPYGMDGLFSTQESHTHTTFFSASPYSRPSYPPPSPSTSQWDFFWNPFSPLDAYEYPSSSGPNWTASDDETVELRQVREEEGIPDLEEEGEELPKPENVEGRAKPDATNLRKEASADYPGKVNTKSDTIVNQLNGCESRRTNRVVSQTQNAIELKVNSEQELENREAADETPGFTVYVNKRPNSMEEVMMEVDNQFLRIYDSAREISMMLEASKSQYSSNSHELTDVGYETSSDFSEESCMMSGSHQSTLDRLYEWEKKLYEEVKSGERMRITYEKKCMQLQNQEVNGGDPSVMGKTKAALRNLHTQIKISVRSVETISTRIETLRDEELQPQLMELIQGLARMWRTMADCHQIQKRTIDQAKLLLATTPKALMATPPTRLSRSAAALEAELRNWRTCFHAWVAAQRSYVRALVGWLLRCAWEPLGGDNARSPLSPPRPSGAPPVFGLCMQWSRMLDGIAEVRAIEGLDFFAAGIASVAGQQREAEAAARKGAGGGRAVNEMAGEEEEEGGLAEMTPEKMAEVAVRVLCAGLSVALAALAEFSAGSRDAYEELHRRGAAR</sequence>
<dbReference type="EMBL" id="NMUH01002083">
    <property type="protein sequence ID" value="MQL97670.1"/>
    <property type="molecule type" value="Genomic_DNA"/>
</dbReference>
<feature type="domain" description="DUF632" evidence="2">
    <location>
        <begin position="319"/>
        <end position="609"/>
    </location>
</feature>
<feature type="domain" description="DUF630" evidence="3">
    <location>
        <begin position="1"/>
        <end position="59"/>
    </location>
</feature>
<feature type="region of interest" description="Disordered" evidence="1">
    <location>
        <begin position="623"/>
        <end position="647"/>
    </location>
</feature>
<dbReference type="InterPro" id="IPR006867">
    <property type="entry name" value="DUF632"/>
</dbReference>
<dbReference type="Proteomes" id="UP000652761">
    <property type="component" value="Unassembled WGS sequence"/>
</dbReference>
<feature type="compositionally biased region" description="Acidic residues" evidence="1">
    <location>
        <begin position="216"/>
        <end position="225"/>
    </location>
</feature>
<evidence type="ECO:0000313" key="5">
    <source>
        <dbReference type="Proteomes" id="UP000652761"/>
    </source>
</evidence>
<dbReference type="Pfam" id="PF04783">
    <property type="entry name" value="DUF630"/>
    <property type="match status" value="1"/>
</dbReference>
<feature type="compositionally biased region" description="Basic and acidic residues" evidence="1">
    <location>
        <begin position="226"/>
        <end position="249"/>
    </location>
</feature>
<accession>A0A843VVY3</accession>
<evidence type="ECO:0000259" key="2">
    <source>
        <dbReference type="Pfam" id="PF04782"/>
    </source>
</evidence>